<gene>
    <name evidence="1" type="ORF">POL67_29335</name>
</gene>
<protein>
    <submittedName>
        <fullName evidence="1">Uncharacterized protein</fullName>
    </submittedName>
</protein>
<accession>A0ABT5EUG1</accession>
<sequence>MQRYTGSPYVMDGFNERTSDRGGIVLWDKKTLYARAELIVSANRALDAVNGGRGSYVQLVTTGAVYGDDPDLLQVTVRMRPGRHQLTNVSSYHRDLAILNGQDTSKHVSHADCHLTSQTVMGSDDNPIGSDDSEQVVIVAPDNGLRLLPPLNKSLYKLNSDAGANRAMYSTLLYAIPEFGALLEDLAKNESETKKRERYLALKGSIDELRGESIGKEMMAKCARIYRAIYDHWFLSRLFAETFQLNEYAAPLVGEALTQVNDEGEKIAADRGGEVDLWNFHWAGVILRDGPDYVTLENLSTELLSAKNDKWYFAMYGAGGQSFHAQASRDSHVGAHPITMRIRMVPVVRSTKAAKSGRSKLQEMMEKNKNL</sequence>
<comment type="caution">
    <text evidence="1">The sequence shown here is derived from an EMBL/GenBank/DDBJ whole genome shotgun (WGS) entry which is preliminary data.</text>
</comment>
<proteinExistence type="predicted"/>
<keyword evidence="2" id="KW-1185">Reference proteome</keyword>
<reference evidence="1 2" key="1">
    <citation type="submission" date="2022-11" db="EMBL/GenBank/DDBJ databases">
        <title>Minimal conservation of predation-associated metabolite biosynthetic gene clusters underscores biosynthetic potential of Myxococcota including descriptions for ten novel species: Archangium lansinium sp. nov., Myxococcus landrumus sp. nov., Nannocystis bai.</title>
        <authorList>
            <person name="Ahearne A."/>
            <person name="Stevens C."/>
            <person name="Dowd S."/>
        </authorList>
    </citation>
    <scope>NUCLEOTIDE SEQUENCE [LARGE SCALE GENOMIC DNA]</scope>
    <source>
        <strain evidence="1 2">RJM3</strain>
    </source>
</reference>
<dbReference type="Proteomes" id="UP001221411">
    <property type="component" value="Unassembled WGS sequence"/>
</dbReference>
<evidence type="ECO:0000313" key="1">
    <source>
        <dbReference type="EMBL" id="MDC0745472.1"/>
    </source>
</evidence>
<organism evidence="1 2">
    <name type="scientific">Polyangium mundeleinium</name>
    <dbReference type="NCBI Taxonomy" id="2995306"/>
    <lineage>
        <taxon>Bacteria</taxon>
        <taxon>Pseudomonadati</taxon>
        <taxon>Myxococcota</taxon>
        <taxon>Polyangia</taxon>
        <taxon>Polyangiales</taxon>
        <taxon>Polyangiaceae</taxon>
        <taxon>Polyangium</taxon>
    </lineage>
</organism>
<name>A0ABT5EUG1_9BACT</name>
<dbReference type="EMBL" id="JAQNDO010000001">
    <property type="protein sequence ID" value="MDC0745472.1"/>
    <property type="molecule type" value="Genomic_DNA"/>
</dbReference>
<dbReference type="RefSeq" id="WP_271923004.1">
    <property type="nucleotide sequence ID" value="NZ_JAQNDO010000001.1"/>
</dbReference>
<evidence type="ECO:0000313" key="2">
    <source>
        <dbReference type="Proteomes" id="UP001221411"/>
    </source>
</evidence>